<evidence type="ECO:0000313" key="7">
    <source>
        <dbReference type="EMBL" id="KAF4614345.1"/>
    </source>
</evidence>
<dbReference type="AlphaFoldDB" id="A0A8H4QND1"/>
<dbReference type="Gene3D" id="4.10.240.10">
    <property type="entry name" value="Zn(2)-C6 fungal-type DNA-binding domain"/>
    <property type="match status" value="1"/>
</dbReference>
<dbReference type="PANTHER" id="PTHR47840:SF1">
    <property type="entry name" value="ZN(II)2CYS6 TRANSCRIPTION FACTOR (EUROFUNG)"/>
    <property type="match status" value="1"/>
</dbReference>
<dbReference type="CDD" id="cd12148">
    <property type="entry name" value="fungal_TF_MHR"/>
    <property type="match status" value="1"/>
</dbReference>
<feature type="region of interest" description="Disordered" evidence="5">
    <location>
        <begin position="142"/>
        <end position="161"/>
    </location>
</feature>
<reference evidence="7 8" key="1">
    <citation type="submission" date="2020-03" db="EMBL/GenBank/DDBJ databases">
        <title>Draft Genome Sequence of Cudoniella acicularis.</title>
        <authorList>
            <person name="Buettner E."/>
            <person name="Kellner H."/>
        </authorList>
    </citation>
    <scope>NUCLEOTIDE SEQUENCE [LARGE SCALE GENOMIC DNA]</scope>
    <source>
        <strain evidence="7 8">DSM 108380</strain>
    </source>
</reference>
<proteinExistence type="predicted"/>
<dbReference type="EMBL" id="JAAMPI010002380">
    <property type="protein sequence ID" value="KAF4614345.1"/>
    <property type="molecule type" value="Genomic_DNA"/>
</dbReference>
<dbReference type="SUPFAM" id="SSF57701">
    <property type="entry name" value="Zn2/Cys6 DNA-binding domain"/>
    <property type="match status" value="1"/>
</dbReference>
<dbReference type="InterPro" id="IPR036864">
    <property type="entry name" value="Zn2-C6_fun-type_DNA-bd_sf"/>
</dbReference>
<feature type="domain" description="Zn(2)-C6 fungal-type" evidence="6">
    <location>
        <begin position="169"/>
        <end position="201"/>
    </location>
</feature>
<keyword evidence="3" id="KW-0804">Transcription</keyword>
<evidence type="ECO:0000256" key="4">
    <source>
        <dbReference type="ARBA" id="ARBA00023242"/>
    </source>
</evidence>
<evidence type="ECO:0000256" key="1">
    <source>
        <dbReference type="ARBA" id="ARBA00022723"/>
    </source>
</evidence>
<dbReference type="PROSITE" id="PS50048">
    <property type="entry name" value="ZN2_CY6_FUNGAL_2"/>
    <property type="match status" value="1"/>
</dbReference>
<organism evidence="7 8">
    <name type="scientific">Cudoniella acicularis</name>
    <dbReference type="NCBI Taxonomy" id="354080"/>
    <lineage>
        <taxon>Eukaryota</taxon>
        <taxon>Fungi</taxon>
        <taxon>Dikarya</taxon>
        <taxon>Ascomycota</taxon>
        <taxon>Pezizomycotina</taxon>
        <taxon>Leotiomycetes</taxon>
        <taxon>Helotiales</taxon>
        <taxon>Tricladiaceae</taxon>
        <taxon>Cudoniella</taxon>
    </lineage>
</organism>
<protein>
    <recommendedName>
        <fullName evidence="6">Zn(2)-C6 fungal-type domain-containing protein</fullName>
    </recommendedName>
</protein>
<dbReference type="InterPro" id="IPR007219">
    <property type="entry name" value="XnlR_reg_dom"/>
</dbReference>
<keyword evidence="2" id="KW-0805">Transcription regulation</keyword>
<feature type="compositionally biased region" description="Low complexity" evidence="5">
    <location>
        <begin position="142"/>
        <end position="151"/>
    </location>
</feature>
<dbReference type="OrthoDB" id="5392779at2759"/>
<evidence type="ECO:0000259" key="6">
    <source>
        <dbReference type="PROSITE" id="PS50048"/>
    </source>
</evidence>
<evidence type="ECO:0000256" key="2">
    <source>
        <dbReference type="ARBA" id="ARBA00023015"/>
    </source>
</evidence>
<dbReference type="GO" id="GO:0008270">
    <property type="term" value="F:zinc ion binding"/>
    <property type="evidence" value="ECO:0007669"/>
    <property type="project" value="InterPro"/>
</dbReference>
<dbReference type="PANTHER" id="PTHR47840">
    <property type="entry name" value="ZN(II)2CYS6 TRANSCRIPTION FACTOR (EUROFUNG)-RELATED"/>
    <property type="match status" value="1"/>
</dbReference>
<comment type="caution">
    <text evidence="7">The sequence shown here is derived from an EMBL/GenBank/DDBJ whole genome shotgun (WGS) entry which is preliminary data.</text>
</comment>
<feature type="region of interest" description="Disordered" evidence="5">
    <location>
        <begin position="1"/>
        <end position="37"/>
    </location>
</feature>
<keyword evidence="8" id="KW-1185">Reference proteome</keyword>
<evidence type="ECO:0000256" key="5">
    <source>
        <dbReference type="SAM" id="MobiDB-lite"/>
    </source>
</evidence>
<accession>A0A8H4QND1</accession>
<dbReference type="GO" id="GO:0000981">
    <property type="term" value="F:DNA-binding transcription factor activity, RNA polymerase II-specific"/>
    <property type="evidence" value="ECO:0007669"/>
    <property type="project" value="InterPro"/>
</dbReference>
<evidence type="ECO:0000313" key="8">
    <source>
        <dbReference type="Proteomes" id="UP000566819"/>
    </source>
</evidence>
<dbReference type="GO" id="GO:0003677">
    <property type="term" value="F:DNA binding"/>
    <property type="evidence" value="ECO:0007669"/>
    <property type="project" value="InterPro"/>
</dbReference>
<dbReference type="InterPro" id="IPR001138">
    <property type="entry name" value="Zn2Cys6_DnaBD"/>
</dbReference>
<dbReference type="PROSITE" id="PS00463">
    <property type="entry name" value="ZN2_CY6_FUNGAL_1"/>
    <property type="match status" value="1"/>
</dbReference>
<keyword evidence="4" id="KW-0539">Nucleus</keyword>
<evidence type="ECO:0000256" key="3">
    <source>
        <dbReference type="ARBA" id="ARBA00023163"/>
    </source>
</evidence>
<dbReference type="Pfam" id="PF00172">
    <property type="entry name" value="Zn_clus"/>
    <property type="match status" value="1"/>
</dbReference>
<dbReference type="SMART" id="SM00066">
    <property type="entry name" value="GAL4"/>
    <property type="match status" value="1"/>
</dbReference>
<keyword evidence="1" id="KW-0479">Metal-binding</keyword>
<dbReference type="GO" id="GO:0006351">
    <property type="term" value="P:DNA-templated transcription"/>
    <property type="evidence" value="ECO:0007669"/>
    <property type="project" value="InterPro"/>
</dbReference>
<feature type="compositionally biased region" description="Polar residues" evidence="5">
    <location>
        <begin position="21"/>
        <end position="34"/>
    </location>
</feature>
<dbReference type="SMART" id="SM00906">
    <property type="entry name" value="Fungal_trans"/>
    <property type="match status" value="1"/>
</dbReference>
<sequence length="876" mass="97706">MSLTRRTLGASLGERRGGANEVQSEWTPGESSDANMLDDPIMLTNNESEIVTSETDNGDFDSELTAGADSDPYVIHTYIFDVFTKEKEKDRDNKGDKDGDNAQLIKQGEKSSIIYCHPSPQTVAESRRFFIVCHFHFVAMSSPSSPRAAPSDHAQSEAKRRKLRKGTHSCWECKRRKMKCIFDTDTTTCNGCRRRGSQCISQEFPEDVSLISTDSTTYGYGGRTSTTPSEDGRRADHNIRIPTPVSMISEPSRSLAFYAASEARIPNFEIVMPCKYEKLSRFLHASLPSREDTERICTASRHPSILAHEIMTMPYDPLDQNGVTTHNSLLEIPGPDLHPVLISRHMLLLATFLQHLHPDLHKEIKGLSESPRAIMERLTDLAVSLVTTNDELLGSIEGLECVMIESVYQANIGNIRRSWMSGRRAMNIAQLMGLNRSDNQAQYNVLDPKKEYHPQLMWFRIVFLDRYLCLMLGLSQGCLDRSMASDAMLANDTPMGRLERIHCVIASRILERNELKTNLYNHDLTQTLDVELQRAARSLPGKWWLVPNLAVTTTDSQALFWNTRRLFAQIIHYNLLNQLHLPYMLRSSSTERKYEYSLIACVNASREMLSRFIILRTFNGIAYSCRTVDFLALMAAMTLLLAHLDSPLSEAENLLAHQYHSDRAMIEQVQENMEQVNRLNSDALSAKSANLLRRLLTIEVETANGTSLGAKGVSVQETGTETALPDQGDDAAVSVHIPYFGIIKIAREGISKEVPKSQATATTNPPTQSRGVNSAGAIHAEPQMCPSTLAETGGTPDDEAITPVVANYIHVEAPLMMSNTHANFESQLQNDFSDPLFHDGEYPGLAAGAEDWAFQGVDLAFFDSLIRSTGHEGDVL</sequence>
<dbReference type="Proteomes" id="UP000566819">
    <property type="component" value="Unassembled WGS sequence"/>
</dbReference>
<name>A0A8H4QND1_9HELO</name>
<gene>
    <name evidence="7" type="ORF">G7Y89_g15392</name>
</gene>
<dbReference type="CDD" id="cd00067">
    <property type="entry name" value="GAL4"/>
    <property type="match status" value="1"/>
</dbReference>